<dbReference type="InterPro" id="IPR058637">
    <property type="entry name" value="YknX-like_C"/>
</dbReference>
<dbReference type="SUPFAM" id="SSF111369">
    <property type="entry name" value="HlyD-like secretion proteins"/>
    <property type="match status" value="1"/>
</dbReference>
<dbReference type="Gene3D" id="2.40.50.100">
    <property type="match status" value="1"/>
</dbReference>
<evidence type="ECO:0000313" key="5">
    <source>
        <dbReference type="Proteomes" id="UP001497045"/>
    </source>
</evidence>
<dbReference type="EMBL" id="JBBYHV010000001">
    <property type="protein sequence ID" value="MEL1249657.1"/>
    <property type="molecule type" value="Genomic_DNA"/>
</dbReference>
<name>A0ABU9IBX9_9SPHN</name>
<feature type="domain" description="YknX-like C-terminal permuted SH3-like" evidence="3">
    <location>
        <begin position="315"/>
        <end position="382"/>
    </location>
</feature>
<dbReference type="InterPro" id="IPR006143">
    <property type="entry name" value="RND_pump_MFP"/>
</dbReference>
<dbReference type="NCBIfam" id="TIGR01730">
    <property type="entry name" value="RND_mfp"/>
    <property type="match status" value="1"/>
</dbReference>
<dbReference type="PANTHER" id="PTHR30469:SF15">
    <property type="entry name" value="HLYD FAMILY OF SECRETION PROTEINS"/>
    <property type="match status" value="1"/>
</dbReference>
<dbReference type="Proteomes" id="UP001497045">
    <property type="component" value="Unassembled WGS sequence"/>
</dbReference>
<evidence type="ECO:0000256" key="2">
    <source>
        <dbReference type="SAM" id="Coils"/>
    </source>
</evidence>
<dbReference type="Pfam" id="PF25989">
    <property type="entry name" value="YknX_C"/>
    <property type="match status" value="1"/>
</dbReference>
<evidence type="ECO:0000256" key="1">
    <source>
        <dbReference type="ARBA" id="ARBA00009477"/>
    </source>
</evidence>
<sequence>MMTEFLKRWRWALIVAAFLLLGMVYAFWPESTLVDTARVDRGPMAVGITDDGITRAEEYYVVSAPVTGYLDRIELEAGDMVAAGALITRMRGRPSTPLDRRSAEELRGALAAAEAASAAARSTLDQSRRDLARAEELSERGFLARAQLEALQTRVATGEAALAQTRAEIVRIRALLSQPAGNAGTTPVPVRAPTGGSVMSVITESEGVIAEGAPLVTIGDPSQIEVVVDLLSREAVRVSPGDRVEITQWGGPDPLVGVVDRIEPFGRLKISALGIEEQRVNVIITFADDAHAQAARLGHGYQIDATIVLWSSDDALRVPIGALFRGGDGAWHVFVSDGGRAREREITLDHINDEYAEVTGGLSEGEIVVLNPGNALEDGARISGR</sequence>
<organism evidence="4 5">
    <name type="scientific">Aurantiacibacter gilvus</name>
    <dbReference type="NCBI Taxonomy" id="3139141"/>
    <lineage>
        <taxon>Bacteria</taxon>
        <taxon>Pseudomonadati</taxon>
        <taxon>Pseudomonadota</taxon>
        <taxon>Alphaproteobacteria</taxon>
        <taxon>Sphingomonadales</taxon>
        <taxon>Erythrobacteraceae</taxon>
        <taxon>Aurantiacibacter</taxon>
    </lineage>
</organism>
<keyword evidence="5" id="KW-1185">Reference proteome</keyword>
<dbReference type="Gene3D" id="2.40.420.20">
    <property type="match status" value="1"/>
</dbReference>
<dbReference type="PANTHER" id="PTHR30469">
    <property type="entry name" value="MULTIDRUG RESISTANCE PROTEIN MDTA"/>
    <property type="match status" value="1"/>
</dbReference>
<dbReference type="Gene3D" id="1.10.287.470">
    <property type="entry name" value="Helix hairpin bin"/>
    <property type="match status" value="1"/>
</dbReference>
<comment type="caution">
    <text evidence="4">The sequence shown here is derived from an EMBL/GenBank/DDBJ whole genome shotgun (WGS) entry which is preliminary data.</text>
</comment>
<comment type="similarity">
    <text evidence="1">Belongs to the membrane fusion protein (MFP) (TC 8.A.1) family.</text>
</comment>
<keyword evidence="2" id="KW-0175">Coiled coil</keyword>
<gene>
    <name evidence="4" type="ORF">AAEO60_03135</name>
</gene>
<dbReference type="Gene3D" id="2.40.30.170">
    <property type="match status" value="1"/>
</dbReference>
<accession>A0ABU9IBX9</accession>
<evidence type="ECO:0000313" key="4">
    <source>
        <dbReference type="EMBL" id="MEL1249657.1"/>
    </source>
</evidence>
<reference evidence="4 5" key="1">
    <citation type="submission" date="2024-04" db="EMBL/GenBank/DDBJ databases">
        <title>Aurantiacibacter sp. DGU6 16S ribosomal RNA gene Genome sequencing and assembly.</title>
        <authorList>
            <person name="Park S."/>
        </authorList>
    </citation>
    <scope>NUCLEOTIDE SEQUENCE [LARGE SCALE GENOMIC DNA]</scope>
    <source>
        <strain evidence="4 5">DGU6</strain>
    </source>
</reference>
<dbReference type="RefSeq" id="WP_341672188.1">
    <property type="nucleotide sequence ID" value="NZ_JBBYHV010000001.1"/>
</dbReference>
<proteinExistence type="inferred from homology"/>
<feature type="coiled-coil region" evidence="2">
    <location>
        <begin position="117"/>
        <end position="168"/>
    </location>
</feature>
<protein>
    <submittedName>
        <fullName evidence="4">Efflux RND transporter periplasmic adaptor subunit</fullName>
    </submittedName>
</protein>
<evidence type="ECO:0000259" key="3">
    <source>
        <dbReference type="Pfam" id="PF25989"/>
    </source>
</evidence>